<dbReference type="EMBL" id="CP062803">
    <property type="protein sequence ID" value="QOT78440.1"/>
    <property type="molecule type" value="Genomic_DNA"/>
</dbReference>
<name>A0A643FQM3_9BURK</name>
<dbReference type="InterPro" id="IPR007047">
    <property type="entry name" value="Flp_Fap"/>
</dbReference>
<evidence type="ECO:0000313" key="1">
    <source>
        <dbReference type="EMBL" id="QOT78440.1"/>
    </source>
</evidence>
<evidence type="ECO:0000313" key="2">
    <source>
        <dbReference type="Proteomes" id="UP000397656"/>
    </source>
</evidence>
<reference evidence="1 2" key="1">
    <citation type="submission" date="2020-10" db="EMBL/GenBank/DDBJ databases">
        <title>Complete genome sequence of Cupriavidus basilensis CCUG 49340T.</title>
        <authorList>
            <person name="Salva-Serra F."/>
            <person name="Donoso R.A."/>
            <person name="Cho K.H."/>
            <person name="Yoo J.A."/>
            <person name="Lee K."/>
            <person name="Yoon S.-H."/>
            <person name="Perez-Pantoja D."/>
            <person name="Moore E.R.B."/>
        </authorList>
    </citation>
    <scope>NUCLEOTIDE SEQUENCE [LARGE SCALE GENOMIC DNA]</scope>
    <source>
        <strain evidence="2">CCUG 49340</strain>
    </source>
</reference>
<dbReference type="AlphaFoldDB" id="A0A643FQM3"/>
<dbReference type="Pfam" id="PF04964">
    <property type="entry name" value="Flp_Fap"/>
    <property type="match status" value="1"/>
</dbReference>
<sequence>MPKLRQMLRELHRDQSGVTSIEYALLGLLIAVAILFSVTSVGTSVFDLYQKIASAVTA</sequence>
<dbReference type="Proteomes" id="UP000397656">
    <property type="component" value="Chromosome 1"/>
</dbReference>
<organism evidence="1 2">
    <name type="scientific">Cupriavidus basilensis</name>
    <dbReference type="NCBI Taxonomy" id="68895"/>
    <lineage>
        <taxon>Bacteria</taxon>
        <taxon>Pseudomonadati</taxon>
        <taxon>Pseudomonadota</taxon>
        <taxon>Betaproteobacteria</taxon>
        <taxon>Burkholderiales</taxon>
        <taxon>Burkholderiaceae</taxon>
        <taxon>Cupriavidus</taxon>
    </lineage>
</organism>
<accession>A0A643FQM3</accession>
<gene>
    <name evidence="1" type="ORF">F7R26_004290</name>
</gene>
<proteinExistence type="predicted"/>
<protein>
    <submittedName>
        <fullName evidence="1">Flp family type IVb pilin</fullName>
    </submittedName>
</protein>